<comment type="catalytic activity">
    <reaction evidence="3">
        <text>D-glyceraldehyde 3-phosphate = dihydroxyacetone phosphate</text>
        <dbReference type="Rhea" id="RHEA:18585"/>
        <dbReference type="ChEBI" id="CHEBI:57642"/>
        <dbReference type="ChEBI" id="CHEBI:59776"/>
        <dbReference type="EC" id="5.3.1.1"/>
    </reaction>
</comment>
<dbReference type="STRING" id="1805282.AUJ44_01130"/>
<gene>
    <name evidence="4" type="ORF">AUJ44_01130</name>
</gene>
<dbReference type="EMBL" id="MNVO01000020">
    <property type="protein sequence ID" value="OIO33075.1"/>
    <property type="molecule type" value="Genomic_DNA"/>
</dbReference>
<dbReference type="PROSITE" id="PS51440">
    <property type="entry name" value="TIM_2"/>
    <property type="match status" value="1"/>
</dbReference>
<dbReference type="GO" id="GO:0046166">
    <property type="term" value="P:glyceraldehyde-3-phosphate biosynthetic process"/>
    <property type="evidence" value="ECO:0007669"/>
    <property type="project" value="TreeGrafter"/>
</dbReference>
<dbReference type="Proteomes" id="UP000183206">
    <property type="component" value="Unassembled WGS sequence"/>
</dbReference>
<evidence type="ECO:0000256" key="3">
    <source>
        <dbReference type="RuleBase" id="RU363013"/>
    </source>
</evidence>
<evidence type="ECO:0000256" key="1">
    <source>
        <dbReference type="ARBA" id="ARBA00007422"/>
    </source>
</evidence>
<dbReference type="GO" id="GO:0004807">
    <property type="term" value="F:triose-phosphate isomerase activity"/>
    <property type="evidence" value="ECO:0007669"/>
    <property type="project" value="UniProtKB-EC"/>
</dbReference>
<dbReference type="AlphaFoldDB" id="A0A1J4VAK6"/>
<dbReference type="GO" id="GO:0006096">
    <property type="term" value="P:glycolytic process"/>
    <property type="evidence" value="ECO:0007669"/>
    <property type="project" value="UniProtKB-UniPathway"/>
</dbReference>
<keyword evidence="3" id="KW-0312">Gluconeogenesis</keyword>
<accession>A0A1J4VAK6</accession>
<evidence type="ECO:0000313" key="5">
    <source>
        <dbReference type="Proteomes" id="UP000183206"/>
    </source>
</evidence>
<dbReference type="InterPro" id="IPR013785">
    <property type="entry name" value="Aldolase_TIM"/>
</dbReference>
<comment type="caution">
    <text evidence="4">The sequence shown here is derived from an EMBL/GenBank/DDBJ whole genome shotgun (WGS) entry which is preliminary data.</text>
</comment>
<sequence length="253" mass="27756">MKKIIVANWKMAPASFESAKKTFRAIKKTADKLHNVQTVVCPPVLYLRELGASVTGHRTVLGAQNAFWNEEEAHTGEHSPDMLVRVGAKYVILGHSERRALGESDVMIREKVRACLLSGLYVIACVGEKERDAHGGYTKFIANQVRQSLPKINMGKQLLGNIIVAYEPLWAIGKKAKRAASVEDAVEATIFIKKTLVGIFGKDAVNIPILYGGSVNDQNAGEFLEQESVNGLLVGRASLDPETFSRILTARKK</sequence>
<dbReference type="GO" id="GO:0019563">
    <property type="term" value="P:glycerol catabolic process"/>
    <property type="evidence" value="ECO:0007669"/>
    <property type="project" value="TreeGrafter"/>
</dbReference>
<keyword evidence="2 3" id="KW-0413">Isomerase</keyword>
<protein>
    <recommendedName>
        <fullName evidence="3">Triosephosphate isomerase</fullName>
        <ecNumber evidence="3">5.3.1.1</ecNumber>
    </recommendedName>
</protein>
<name>A0A1J4VAK6_9BACT</name>
<comment type="subcellular location">
    <subcellularLocation>
        <location evidence="3">Cytoplasm</location>
    </subcellularLocation>
</comment>
<dbReference type="PANTHER" id="PTHR21139">
    <property type="entry name" value="TRIOSEPHOSPHATE ISOMERASE"/>
    <property type="match status" value="1"/>
</dbReference>
<dbReference type="GO" id="GO:0005829">
    <property type="term" value="C:cytosol"/>
    <property type="evidence" value="ECO:0007669"/>
    <property type="project" value="TreeGrafter"/>
</dbReference>
<evidence type="ECO:0000313" key="4">
    <source>
        <dbReference type="EMBL" id="OIO33075.1"/>
    </source>
</evidence>
<dbReference type="Gene3D" id="3.20.20.70">
    <property type="entry name" value="Aldolase class I"/>
    <property type="match status" value="1"/>
</dbReference>
<keyword evidence="3" id="KW-0324">Glycolysis</keyword>
<dbReference type="EC" id="5.3.1.1" evidence="3"/>
<comment type="pathway">
    <text evidence="3">Carbohydrate biosynthesis; gluconeogenesis.</text>
</comment>
<organism evidence="4 5">
    <name type="scientific">Candidatus Nomurabacteria bacterium CG1_02_47_685</name>
    <dbReference type="NCBI Taxonomy" id="1805282"/>
    <lineage>
        <taxon>Bacteria</taxon>
        <taxon>Candidatus Nomuraibacteriota</taxon>
    </lineage>
</organism>
<reference evidence="4 5" key="1">
    <citation type="journal article" date="2016" name="Environ. Microbiol.">
        <title>Genomic resolution of a cold subsurface aquifer community provides metabolic insights for novel microbes adapted to high CO concentrations.</title>
        <authorList>
            <person name="Probst A.J."/>
            <person name="Castelle C.J."/>
            <person name="Singh A."/>
            <person name="Brown C.T."/>
            <person name="Anantharaman K."/>
            <person name="Sharon I."/>
            <person name="Hug L.A."/>
            <person name="Burstein D."/>
            <person name="Emerson J.B."/>
            <person name="Thomas B.C."/>
            <person name="Banfield J.F."/>
        </authorList>
    </citation>
    <scope>NUCLEOTIDE SEQUENCE [LARGE SCALE GENOMIC DNA]</scope>
    <source>
        <strain evidence="4">CG1_02_47_685</strain>
    </source>
</reference>
<comment type="pathway">
    <text evidence="3">Carbohydrate degradation; glycolysis; D-glyceraldehyde 3-phosphate from glycerone phosphate: step 1/1.</text>
</comment>
<comment type="subunit">
    <text evidence="3">Homodimer.</text>
</comment>
<dbReference type="PANTHER" id="PTHR21139:SF42">
    <property type="entry name" value="TRIOSEPHOSPHATE ISOMERASE"/>
    <property type="match status" value="1"/>
</dbReference>
<comment type="similarity">
    <text evidence="1 3">Belongs to the triosephosphate isomerase family.</text>
</comment>
<dbReference type="GO" id="GO:0006094">
    <property type="term" value="P:gluconeogenesis"/>
    <property type="evidence" value="ECO:0007669"/>
    <property type="project" value="UniProtKB-UniPathway"/>
</dbReference>
<dbReference type="UniPathway" id="UPA00138"/>
<proteinExistence type="inferred from homology"/>
<dbReference type="Pfam" id="PF00121">
    <property type="entry name" value="TIM"/>
    <property type="match status" value="1"/>
</dbReference>
<dbReference type="SUPFAM" id="SSF51351">
    <property type="entry name" value="Triosephosphate isomerase (TIM)"/>
    <property type="match status" value="1"/>
</dbReference>
<keyword evidence="3" id="KW-0963">Cytoplasm</keyword>
<dbReference type="UniPathway" id="UPA00109">
    <property type="reaction ID" value="UER00189"/>
</dbReference>
<evidence type="ECO:0000256" key="2">
    <source>
        <dbReference type="ARBA" id="ARBA00023235"/>
    </source>
</evidence>
<dbReference type="CDD" id="cd00311">
    <property type="entry name" value="TIM"/>
    <property type="match status" value="1"/>
</dbReference>
<dbReference type="InterPro" id="IPR035990">
    <property type="entry name" value="TIM_sf"/>
</dbReference>
<dbReference type="InterPro" id="IPR000652">
    <property type="entry name" value="Triosephosphate_isomerase"/>
</dbReference>